<organism evidence="4 5">
    <name type="scientific">Candidatus Kinetoplastidibacterium kentomonadis</name>
    <dbReference type="NCBI Taxonomy" id="1576550"/>
    <lineage>
        <taxon>Bacteria</taxon>
        <taxon>Pseudomonadati</taxon>
        <taxon>Pseudomonadota</taxon>
        <taxon>Betaproteobacteria</taxon>
        <taxon>Candidatus Kinetoplastidibacterium</taxon>
    </lineage>
</organism>
<keyword evidence="5" id="KW-1185">Reference proteome</keyword>
<dbReference type="EC" id="2.1.1.34" evidence="4"/>
<dbReference type="RefSeq" id="WP_108673845.1">
    <property type="nucleotide sequence ID" value="NZ_CP025628.1"/>
</dbReference>
<evidence type="ECO:0000256" key="2">
    <source>
        <dbReference type="ARBA" id="ARBA00022679"/>
    </source>
</evidence>
<dbReference type="AlphaFoldDB" id="A0A3S7J9U6"/>
<protein>
    <submittedName>
        <fullName evidence="4">tRNA (Guanosine(18)-2'-O)-methyltransferase</fullName>
        <ecNumber evidence="4">2.1.1.34</ecNumber>
    </submittedName>
</protein>
<dbReference type="InterPro" id="IPR029028">
    <property type="entry name" value="Alpha/beta_knot_MTases"/>
</dbReference>
<dbReference type="CDD" id="cd18095">
    <property type="entry name" value="SpoU-like_rRNA-MTase"/>
    <property type="match status" value="1"/>
</dbReference>
<name>A0A3S7J9U6_9PROT</name>
<dbReference type="SUPFAM" id="SSF75217">
    <property type="entry name" value="alpha/beta knot"/>
    <property type="match status" value="1"/>
</dbReference>
<evidence type="ECO:0000259" key="3">
    <source>
        <dbReference type="Pfam" id="PF00588"/>
    </source>
</evidence>
<dbReference type="Pfam" id="PF00588">
    <property type="entry name" value="SpoU_methylase"/>
    <property type="match status" value="1"/>
</dbReference>
<dbReference type="InterPro" id="IPR051259">
    <property type="entry name" value="rRNA_Methyltransferase"/>
</dbReference>
<dbReference type="PANTHER" id="PTHR43191:SF2">
    <property type="entry name" value="RRNA METHYLTRANSFERASE 3, MITOCHONDRIAL"/>
    <property type="match status" value="1"/>
</dbReference>
<dbReference type="EMBL" id="CP025628">
    <property type="protein sequence ID" value="AWD32434.1"/>
    <property type="molecule type" value="Genomic_DNA"/>
</dbReference>
<dbReference type="GO" id="GO:0141100">
    <property type="term" value="F:tRNA (guanine(18)-2'-O)-methyltransferase activity"/>
    <property type="evidence" value="ECO:0007669"/>
    <property type="project" value="UniProtKB-EC"/>
</dbReference>
<dbReference type="GO" id="GO:0006396">
    <property type="term" value="P:RNA processing"/>
    <property type="evidence" value="ECO:0007669"/>
    <property type="project" value="InterPro"/>
</dbReference>
<dbReference type="OrthoDB" id="9794400at2"/>
<proteinExistence type="predicted"/>
<dbReference type="PANTHER" id="PTHR43191">
    <property type="entry name" value="RRNA METHYLTRANSFERASE 3"/>
    <property type="match status" value="1"/>
</dbReference>
<keyword evidence="2 4" id="KW-0808">Transferase</keyword>
<dbReference type="InterPro" id="IPR029026">
    <property type="entry name" value="tRNA_m1G_MTases_N"/>
</dbReference>
<dbReference type="KEGG" id="kso:CKSOR_00313"/>
<sequence length="264" mass="30242">MKMKLITSKENKEFKYLSKLYKYFGKKDKVIIEGLRLCSLWLDNYGLPEKIIINNDHIHNQQITNIINNKNIKNILLINNQLMNILINSKGTYNKDIIFIVNKPKPEFLGNRIDDNCVILENIQDPGNVGNIIRTCAAVGIKKIFLNDKCATPWSSKVLKSSQGAHFFIDIYENSDLNNIINILNIPLISTSLIKNSMNLYDTKLPKICAWLFGNEGNGISHEMNLKANLIISIKHNNIDSLNVTSAAAICLFEHRRQFYLYNK</sequence>
<accession>A0A3S7J9U6</accession>
<gene>
    <name evidence="4" type="primary">trmH</name>
    <name evidence="4" type="ORF">CKSOR_00313</name>
</gene>
<dbReference type="InterPro" id="IPR001537">
    <property type="entry name" value="SpoU_MeTrfase"/>
</dbReference>
<dbReference type="GO" id="GO:0032259">
    <property type="term" value="P:methylation"/>
    <property type="evidence" value="ECO:0007669"/>
    <property type="project" value="UniProtKB-KW"/>
</dbReference>
<dbReference type="GO" id="GO:0003723">
    <property type="term" value="F:RNA binding"/>
    <property type="evidence" value="ECO:0007669"/>
    <property type="project" value="InterPro"/>
</dbReference>
<evidence type="ECO:0000256" key="1">
    <source>
        <dbReference type="ARBA" id="ARBA00022603"/>
    </source>
</evidence>
<dbReference type="Proteomes" id="UP000266796">
    <property type="component" value="Chromosome"/>
</dbReference>
<keyword evidence="1 4" id="KW-0489">Methyltransferase</keyword>
<dbReference type="Gene3D" id="3.40.1280.10">
    <property type="match status" value="1"/>
</dbReference>
<evidence type="ECO:0000313" key="4">
    <source>
        <dbReference type="EMBL" id="AWD32434.1"/>
    </source>
</evidence>
<feature type="domain" description="tRNA/rRNA methyltransferase SpoU type" evidence="3">
    <location>
        <begin position="117"/>
        <end position="253"/>
    </location>
</feature>
<reference evidence="4 5" key="1">
    <citation type="journal article" date="2018" name="Parasitology">
        <title>The reduced genome of Candidatus Kinetoplastibacterium sorsogonicusi, the endosymbiont of Kentomonas sorsogonicus (Trypanosomatidae): loss of the haem-synthesis pathway.</title>
        <authorList>
            <person name="Silva F.M."/>
            <person name="Kostygov A.Y."/>
            <person name="Spodareva V.V."/>
            <person name="Butenko A."/>
            <person name="Tossou R."/>
            <person name="Lukes J."/>
            <person name="Yurchenko V."/>
            <person name="Alves J.M.P."/>
        </authorList>
    </citation>
    <scope>NUCLEOTIDE SEQUENCE [LARGE SCALE GENOMIC DNA]</scope>
    <source>
        <strain evidence="4 5">MF-08</strain>
    </source>
</reference>
<evidence type="ECO:0000313" key="5">
    <source>
        <dbReference type="Proteomes" id="UP000266796"/>
    </source>
</evidence>